<feature type="non-terminal residue" evidence="2">
    <location>
        <position position="93"/>
    </location>
</feature>
<reference evidence="2" key="1">
    <citation type="submission" date="2018-05" db="EMBL/GenBank/DDBJ databases">
        <authorList>
            <person name="Lanie J.A."/>
            <person name="Ng W.-L."/>
            <person name="Kazmierczak K.M."/>
            <person name="Andrzejewski T.M."/>
            <person name="Davidsen T.M."/>
            <person name="Wayne K.J."/>
            <person name="Tettelin H."/>
            <person name="Glass J.I."/>
            <person name="Rusch D."/>
            <person name="Podicherti R."/>
            <person name="Tsui H.-C.T."/>
            <person name="Winkler M.E."/>
        </authorList>
    </citation>
    <scope>NUCLEOTIDE SEQUENCE</scope>
</reference>
<dbReference type="AlphaFoldDB" id="A0A381Z557"/>
<dbReference type="InterPro" id="IPR011429">
    <property type="entry name" value="Cyt_c_Planctomycete-type"/>
</dbReference>
<sequence>MAFSWNNSFFCALLLAGWLPAGSVVAWESVLFNRDVRPILSDNCFECHGPDSAKRKADLRLDTGAPGQAIITAGKTSGSELFKRITHADPEER</sequence>
<gene>
    <name evidence="2" type="ORF">METZ01_LOCUS137204</name>
</gene>
<dbReference type="Pfam" id="PF07635">
    <property type="entry name" value="PSCyt1"/>
    <property type="match status" value="1"/>
</dbReference>
<dbReference type="PANTHER" id="PTHR35889">
    <property type="entry name" value="CYCLOINULO-OLIGOSACCHARIDE FRUCTANOTRANSFERASE-RELATED"/>
    <property type="match status" value="1"/>
</dbReference>
<feature type="domain" description="Cytochrome C Planctomycete-type" evidence="1">
    <location>
        <begin position="44"/>
        <end position="92"/>
    </location>
</feature>
<dbReference type="EMBL" id="UINC01019981">
    <property type="protein sequence ID" value="SVA84350.1"/>
    <property type="molecule type" value="Genomic_DNA"/>
</dbReference>
<protein>
    <recommendedName>
        <fullName evidence="1">Cytochrome C Planctomycete-type domain-containing protein</fullName>
    </recommendedName>
</protein>
<name>A0A381Z557_9ZZZZ</name>
<dbReference type="PANTHER" id="PTHR35889:SF3">
    <property type="entry name" value="F-BOX DOMAIN-CONTAINING PROTEIN"/>
    <property type="match status" value="1"/>
</dbReference>
<proteinExistence type="predicted"/>
<evidence type="ECO:0000313" key="2">
    <source>
        <dbReference type="EMBL" id="SVA84350.1"/>
    </source>
</evidence>
<accession>A0A381Z557</accession>
<organism evidence="2">
    <name type="scientific">marine metagenome</name>
    <dbReference type="NCBI Taxonomy" id="408172"/>
    <lineage>
        <taxon>unclassified sequences</taxon>
        <taxon>metagenomes</taxon>
        <taxon>ecological metagenomes</taxon>
    </lineage>
</organism>
<evidence type="ECO:0000259" key="1">
    <source>
        <dbReference type="Pfam" id="PF07635"/>
    </source>
</evidence>